<evidence type="ECO:0000313" key="2">
    <source>
        <dbReference type="EMBL" id="GES49977.1"/>
    </source>
</evidence>
<name>A0ABQ0Z3K7_9HYPH</name>
<evidence type="ECO:0000259" key="1">
    <source>
        <dbReference type="PROSITE" id="PS50943"/>
    </source>
</evidence>
<evidence type="ECO:0000313" key="3">
    <source>
        <dbReference type="Proteomes" id="UP000390335"/>
    </source>
</evidence>
<dbReference type="InterPro" id="IPR001387">
    <property type="entry name" value="Cro/C1-type_HTH"/>
</dbReference>
<protein>
    <recommendedName>
        <fullName evidence="1">HTH cro/C1-type domain-containing protein</fullName>
    </recommendedName>
</protein>
<dbReference type="Pfam" id="PF01381">
    <property type="entry name" value="HTH_3"/>
    <property type="match status" value="1"/>
</dbReference>
<accession>A0ABQ0Z3K7</accession>
<gene>
    <name evidence="2" type="ORF">RsS93_25910</name>
</gene>
<dbReference type="RefSeq" id="WP_233789907.1">
    <property type="nucleotide sequence ID" value="NZ_BLAJ01000003.1"/>
</dbReference>
<dbReference type="PROSITE" id="PS50943">
    <property type="entry name" value="HTH_CROC1"/>
    <property type="match status" value="1"/>
</dbReference>
<dbReference type="Gene3D" id="1.10.260.40">
    <property type="entry name" value="lambda repressor-like DNA-binding domains"/>
    <property type="match status" value="1"/>
</dbReference>
<organism evidence="2 3">
    <name type="scientific">Rhizobium dioscoreae</name>
    <dbReference type="NCBI Taxonomy" id="2653122"/>
    <lineage>
        <taxon>Bacteria</taxon>
        <taxon>Pseudomonadati</taxon>
        <taxon>Pseudomonadota</taxon>
        <taxon>Alphaproteobacteria</taxon>
        <taxon>Hyphomicrobiales</taxon>
        <taxon>Rhizobiaceae</taxon>
        <taxon>Rhizobium/Agrobacterium group</taxon>
        <taxon>Rhizobium</taxon>
    </lineage>
</organism>
<dbReference type="SMART" id="SM00530">
    <property type="entry name" value="HTH_XRE"/>
    <property type="match status" value="1"/>
</dbReference>
<sequence length="76" mass="7911">MTALRAARALAGLSQDELAALAGVSRQIVARIEKGETNILVEAIEKVRVALENQGVVFIDGAAGHGPAVAMSRSDR</sequence>
<dbReference type="InterPro" id="IPR010982">
    <property type="entry name" value="Lambda_DNA-bd_dom_sf"/>
</dbReference>
<dbReference type="Proteomes" id="UP000390335">
    <property type="component" value="Unassembled WGS sequence"/>
</dbReference>
<reference evidence="2 3" key="1">
    <citation type="journal article" date="2020" name="Genome Biol. Evol.">
        <title>Rhizobium dioscoreae sp. nov., a plant growth-promoting bacterium isolated from yam (Dioscorea species).</title>
        <authorList>
            <person name="Ouyabe M."/>
            <person name="Tanaka N."/>
            <person name="Shiwa Y."/>
            <person name="Fujita N."/>
            <person name="Kikuno H."/>
            <person name="Babil P."/>
            <person name="Shiwachi H."/>
        </authorList>
    </citation>
    <scope>NUCLEOTIDE SEQUENCE [LARGE SCALE GENOMIC DNA]</scope>
    <source>
        <strain evidence="2 3">S-93</strain>
    </source>
</reference>
<comment type="caution">
    <text evidence="2">The sequence shown here is derived from an EMBL/GenBank/DDBJ whole genome shotgun (WGS) entry which is preliminary data.</text>
</comment>
<keyword evidence="3" id="KW-1185">Reference proteome</keyword>
<feature type="domain" description="HTH cro/C1-type" evidence="1">
    <location>
        <begin position="4"/>
        <end position="58"/>
    </location>
</feature>
<dbReference type="CDD" id="cd00093">
    <property type="entry name" value="HTH_XRE"/>
    <property type="match status" value="1"/>
</dbReference>
<dbReference type="SUPFAM" id="SSF47413">
    <property type="entry name" value="lambda repressor-like DNA-binding domains"/>
    <property type="match status" value="1"/>
</dbReference>
<dbReference type="EMBL" id="BLAJ01000003">
    <property type="protein sequence ID" value="GES49977.1"/>
    <property type="molecule type" value="Genomic_DNA"/>
</dbReference>
<proteinExistence type="predicted"/>